<dbReference type="Gene3D" id="1.10.10.60">
    <property type="entry name" value="Homeodomain-like"/>
    <property type="match status" value="1"/>
</dbReference>
<feature type="coiled-coil region" evidence="2">
    <location>
        <begin position="76"/>
        <end position="103"/>
    </location>
</feature>
<dbReference type="GO" id="GO:0006313">
    <property type="term" value="P:DNA transposition"/>
    <property type="evidence" value="ECO:0007669"/>
    <property type="project" value="InterPro"/>
</dbReference>
<proteinExistence type="inferred from homology"/>
<evidence type="ECO:0000256" key="2">
    <source>
        <dbReference type="SAM" id="Coils"/>
    </source>
</evidence>
<dbReference type="GO" id="GO:0004803">
    <property type="term" value="F:transposase activity"/>
    <property type="evidence" value="ECO:0007669"/>
    <property type="project" value="InterPro"/>
</dbReference>
<comment type="caution">
    <text evidence="3">The sequence shown here is derived from an EMBL/GenBank/DDBJ whole genome shotgun (WGS) entry which is preliminary data.</text>
</comment>
<dbReference type="InterPro" id="IPR002514">
    <property type="entry name" value="Transposase_8"/>
</dbReference>
<protein>
    <submittedName>
        <fullName evidence="3">Transposase</fullName>
    </submittedName>
</protein>
<reference evidence="3 4" key="1">
    <citation type="submission" date="2019-03" db="EMBL/GenBank/DDBJ databases">
        <title>Genomic Encyclopedia of Archaeal and Bacterial Type Strains, Phase II (KMG-II): from individual species to whole genera.</title>
        <authorList>
            <person name="Goeker M."/>
        </authorList>
    </citation>
    <scope>NUCLEOTIDE SEQUENCE [LARGE SCALE GENOMIC DNA]</scope>
    <source>
        <strain evidence="3 4">DSM 15388</strain>
    </source>
</reference>
<gene>
    <name evidence="3" type="ORF">BCF53_1541</name>
</gene>
<dbReference type="OrthoDB" id="291972at2"/>
<sequence>MPRYNNPRKTWEYSTEFKIRAVKMSYQPDIQSKQVAEGLGIHPFMLSRWRKEYREGLLQGDGKKRVGLSKKRKTKSMKQLSENAQLKKEIAQLKKENDLLKKWQQYLAEVHQNDLDSSTDTDKPSE</sequence>
<comment type="similarity">
    <text evidence="1">Belongs to the transposase 8 family.</text>
</comment>
<dbReference type="PANTHER" id="PTHR33215">
    <property type="entry name" value="PROTEIN DISTAL ANTENNA"/>
    <property type="match status" value="1"/>
</dbReference>
<dbReference type="PANTHER" id="PTHR33215:SF13">
    <property type="entry name" value="PROTEIN DISTAL ANTENNA"/>
    <property type="match status" value="1"/>
</dbReference>
<evidence type="ECO:0000256" key="1">
    <source>
        <dbReference type="ARBA" id="ARBA00009964"/>
    </source>
</evidence>
<dbReference type="AlphaFoldDB" id="A0A4R3HQN0"/>
<name>A0A4R3HQN0_9GAMM</name>
<dbReference type="SUPFAM" id="SSF46689">
    <property type="entry name" value="Homeodomain-like"/>
    <property type="match status" value="1"/>
</dbReference>
<dbReference type="Proteomes" id="UP000295793">
    <property type="component" value="Unassembled WGS sequence"/>
</dbReference>
<accession>A0A4R3HQN0</accession>
<dbReference type="GO" id="GO:0003677">
    <property type="term" value="F:DNA binding"/>
    <property type="evidence" value="ECO:0007669"/>
    <property type="project" value="InterPro"/>
</dbReference>
<keyword evidence="4" id="KW-1185">Reference proteome</keyword>
<dbReference type="RefSeq" id="WP_132704373.1">
    <property type="nucleotide sequence ID" value="NZ_SLZR01000054.1"/>
</dbReference>
<evidence type="ECO:0000313" key="3">
    <source>
        <dbReference type="EMBL" id="TCS33318.1"/>
    </source>
</evidence>
<dbReference type="Pfam" id="PF01527">
    <property type="entry name" value="HTH_Tnp_1"/>
    <property type="match status" value="1"/>
</dbReference>
<organism evidence="3 4">
    <name type="scientific">Reinekea marinisedimentorum</name>
    <dbReference type="NCBI Taxonomy" id="230495"/>
    <lineage>
        <taxon>Bacteria</taxon>
        <taxon>Pseudomonadati</taxon>
        <taxon>Pseudomonadota</taxon>
        <taxon>Gammaproteobacteria</taxon>
        <taxon>Oceanospirillales</taxon>
        <taxon>Saccharospirillaceae</taxon>
        <taxon>Reinekea</taxon>
    </lineage>
</organism>
<keyword evidence="2" id="KW-0175">Coiled coil</keyword>
<dbReference type="InterPro" id="IPR009057">
    <property type="entry name" value="Homeodomain-like_sf"/>
</dbReference>
<dbReference type="EMBL" id="SLZR01000054">
    <property type="protein sequence ID" value="TCS33318.1"/>
    <property type="molecule type" value="Genomic_DNA"/>
</dbReference>
<evidence type="ECO:0000313" key="4">
    <source>
        <dbReference type="Proteomes" id="UP000295793"/>
    </source>
</evidence>
<dbReference type="InterPro" id="IPR051839">
    <property type="entry name" value="RD_transcriptional_regulator"/>
</dbReference>